<gene>
    <name evidence="3" type="ORF">IMC75_00175</name>
</gene>
<accession>A0ABX6TSA6</accession>
<dbReference type="PANTHER" id="PTHR30487">
    <property type="entry name" value="TYPE 4 PREPILIN-LIKE PROTEINS LEADER PEPTIDE-PROCESSING ENZYME"/>
    <property type="match status" value="1"/>
</dbReference>
<feature type="transmembrane region" description="Helical" evidence="1">
    <location>
        <begin position="69"/>
        <end position="87"/>
    </location>
</feature>
<feature type="transmembrane region" description="Helical" evidence="1">
    <location>
        <begin position="93"/>
        <end position="115"/>
    </location>
</feature>
<evidence type="ECO:0000259" key="2">
    <source>
        <dbReference type="Pfam" id="PF06750"/>
    </source>
</evidence>
<proteinExistence type="predicted"/>
<sequence length="248" mass="28919">MIFFIILGLCIGSFVNVVILRTIKNQSIVKPRSQCFKCGKTLKFYHLIPLISFIFLKGKCAFCNEKISFIYPFNELFCAFLFVYSFLSFENIFVALIFACMLAIFLILSWMDYYLKAVSEIWLWLLFILAIVFDFINGNWKIMYFEETFLFKACFGAGMIFLLKSLINFFKNFKKRDENLESLGEGDVIIIALIFGIFGYEKGFFILFVACFLSFLLFLKIAKKDYQMPMIPFLLCGILVNLSIESMI</sequence>
<dbReference type="InterPro" id="IPR050882">
    <property type="entry name" value="Prepilin_peptidase/N-MTase"/>
</dbReference>
<keyword evidence="1" id="KW-0472">Membrane</keyword>
<dbReference type="InterPro" id="IPR010627">
    <property type="entry name" value="Prepilin_pept_A24_N"/>
</dbReference>
<dbReference type="PANTHER" id="PTHR30487:SF0">
    <property type="entry name" value="PREPILIN LEADER PEPTIDASE_N-METHYLTRANSFERASE-RELATED"/>
    <property type="match status" value="1"/>
</dbReference>
<dbReference type="Pfam" id="PF06750">
    <property type="entry name" value="A24_N_bact"/>
    <property type="match status" value="1"/>
</dbReference>
<protein>
    <submittedName>
        <fullName evidence="3">Prepilin peptidase</fullName>
    </submittedName>
</protein>
<keyword evidence="1" id="KW-1133">Transmembrane helix</keyword>
<keyword evidence="4" id="KW-1185">Reference proteome</keyword>
<feature type="transmembrane region" description="Helical" evidence="1">
    <location>
        <begin position="204"/>
        <end position="222"/>
    </location>
</feature>
<name>A0ABX6TSA6_9BACT</name>
<feature type="transmembrane region" description="Helical" evidence="1">
    <location>
        <begin position="122"/>
        <end position="143"/>
    </location>
</feature>
<evidence type="ECO:0000256" key="1">
    <source>
        <dbReference type="SAM" id="Phobius"/>
    </source>
</evidence>
<dbReference type="Proteomes" id="UP000595070">
    <property type="component" value="Chromosome"/>
</dbReference>
<feature type="transmembrane region" description="Helical" evidence="1">
    <location>
        <begin position="182"/>
        <end position="198"/>
    </location>
</feature>
<dbReference type="EMBL" id="CP063079">
    <property type="protein sequence ID" value="QOQ88930.1"/>
    <property type="molecule type" value="Genomic_DNA"/>
</dbReference>
<dbReference type="RefSeq" id="WP_044598925.1">
    <property type="nucleotide sequence ID" value="NZ_CP063079.1"/>
</dbReference>
<keyword evidence="1" id="KW-0812">Transmembrane</keyword>
<evidence type="ECO:0000313" key="4">
    <source>
        <dbReference type="Proteomes" id="UP000595070"/>
    </source>
</evidence>
<feature type="domain" description="Prepilin peptidase A24 N-terminal" evidence="2">
    <location>
        <begin position="6"/>
        <end position="89"/>
    </location>
</feature>
<reference evidence="3 4" key="1">
    <citation type="submission" date="2020-10" db="EMBL/GenBank/DDBJ databases">
        <title>Campylobacter and Helicobacter PacBio genomes.</title>
        <authorList>
            <person name="Lane C."/>
        </authorList>
    </citation>
    <scope>NUCLEOTIDE SEQUENCE [LARGE SCALE GENOMIC DNA]</scope>
    <source>
        <strain evidence="3 4">2016D-0074</strain>
    </source>
</reference>
<feature type="transmembrane region" description="Helical" evidence="1">
    <location>
        <begin position="149"/>
        <end position="170"/>
    </location>
</feature>
<organism evidence="3 4">
    <name type="scientific">Campylobacter peloridis</name>
    <dbReference type="NCBI Taxonomy" id="488546"/>
    <lineage>
        <taxon>Bacteria</taxon>
        <taxon>Pseudomonadati</taxon>
        <taxon>Campylobacterota</taxon>
        <taxon>Epsilonproteobacteria</taxon>
        <taxon>Campylobacterales</taxon>
        <taxon>Campylobacteraceae</taxon>
        <taxon>Campylobacter</taxon>
    </lineage>
</organism>
<evidence type="ECO:0000313" key="3">
    <source>
        <dbReference type="EMBL" id="QOQ88930.1"/>
    </source>
</evidence>